<feature type="region of interest" description="Disordered" evidence="2">
    <location>
        <begin position="342"/>
        <end position="427"/>
    </location>
</feature>
<feature type="region of interest" description="Disordered" evidence="2">
    <location>
        <begin position="87"/>
        <end position="157"/>
    </location>
</feature>
<feature type="domain" description="EGF-like" evidence="3">
    <location>
        <begin position="748"/>
        <end position="792"/>
    </location>
</feature>
<dbReference type="STRING" id="4781.A0A0P1AUC7"/>
<dbReference type="OrthoDB" id="70537at2759"/>
<dbReference type="PROSITE" id="PS00022">
    <property type="entry name" value="EGF_1"/>
    <property type="match status" value="1"/>
</dbReference>
<dbReference type="SMART" id="SM00181">
    <property type="entry name" value="EGF"/>
    <property type="match status" value="2"/>
</dbReference>
<comment type="caution">
    <text evidence="1">Lacks conserved residue(s) required for the propagation of feature annotation.</text>
</comment>
<keyword evidence="1" id="KW-1015">Disulfide bond</keyword>
<dbReference type="OMA" id="HEYDIER"/>
<reference evidence="5" key="1">
    <citation type="submission" date="2014-09" db="EMBL/GenBank/DDBJ databases">
        <authorList>
            <person name="Sharma Rahul"/>
            <person name="Thines Marco"/>
        </authorList>
    </citation>
    <scope>NUCLEOTIDE SEQUENCE [LARGE SCALE GENOMIC DNA]</scope>
</reference>
<dbReference type="RefSeq" id="XP_024580921.1">
    <property type="nucleotide sequence ID" value="XM_024730666.1"/>
</dbReference>
<name>A0A0P1AUC7_PLAHL</name>
<dbReference type="PROSITE" id="PS01186">
    <property type="entry name" value="EGF_2"/>
    <property type="match status" value="1"/>
</dbReference>
<feature type="compositionally biased region" description="Polar residues" evidence="2">
    <location>
        <begin position="50"/>
        <end position="59"/>
    </location>
</feature>
<evidence type="ECO:0000313" key="5">
    <source>
        <dbReference type="Proteomes" id="UP000054928"/>
    </source>
</evidence>
<organism evidence="4 5">
    <name type="scientific">Plasmopara halstedii</name>
    <name type="common">Downy mildew of sunflower</name>
    <dbReference type="NCBI Taxonomy" id="4781"/>
    <lineage>
        <taxon>Eukaryota</taxon>
        <taxon>Sar</taxon>
        <taxon>Stramenopiles</taxon>
        <taxon>Oomycota</taxon>
        <taxon>Peronosporomycetes</taxon>
        <taxon>Peronosporales</taxon>
        <taxon>Peronosporaceae</taxon>
        <taxon>Plasmopara</taxon>
    </lineage>
</organism>
<dbReference type="AlphaFoldDB" id="A0A0P1AUC7"/>
<feature type="compositionally biased region" description="Low complexity" evidence="2">
    <location>
        <begin position="674"/>
        <end position="702"/>
    </location>
</feature>
<feature type="region of interest" description="Disordered" evidence="2">
    <location>
        <begin position="34"/>
        <end position="66"/>
    </location>
</feature>
<dbReference type="Gene3D" id="2.10.25.10">
    <property type="entry name" value="Laminin"/>
    <property type="match status" value="1"/>
</dbReference>
<dbReference type="Proteomes" id="UP000054928">
    <property type="component" value="Unassembled WGS sequence"/>
</dbReference>
<sequence length="894" mass="97510">MNPLAENFRSERLPSPTTDVAVATCLVASESLVEEEDALGQEEKCEDNPGCTSDISPDNGSYPEIDEIFPDTQLLVQDDLTAASISSHTAQSPTKMQMSPSKSNNLPAKVRSSPAKSQLSPGNLRSSPIKIESPARIRSHPELHSSPVKASVDPSPVLDDTPEEFRAEGAEGKFTKVFPAISKLVESSGWQIAQGMNTLFCAMPGVQFFNFKPNINVFDSKMKACWKFIEIAGKKTGDQEDQELWNLLWPIAEKEFKWFTMNCGSEMWFVKPETKFENFLPNETVFQSKRRAVLKCLAVEVGSIDLGESAEGHQIVSFAPHTVQSKPLPVVKKAKASLFKTPSPAIKSSQRSTPASNSKAEFVTPAKQAPAPMSSSSAKRKSTSSVTSSISGAKRKLSSSASKVTKNSGTNKKVKAGKAGTKKSVPKKTKKVISDTASDVSKADDFNFVAPEFRCTFGILYAKLQDEGWYHRSGVFEYDYFSPTYTDATKEQNVNYFRSQADLEDFLKVSGTWKRIEDALRLEHELVVEEERGKALEKYHQRLEQQATRKRNIALYGQPVKEKTKKPKKSFNKASDASSGQCLYNAEAEATSPEKNDEELPKLKFGVLADDDPAYYCDSDTYCEKNYPACRGATPGLCPSFQSADIGYLNSHCVFVSEENLSLASSGSGSGRRLMGAASNASSATSNSSSASDTAASGGSTDVPLIGSDDDSNALHTVTIDGESVSGQFVCLDVSDCANKAADPSTCEPATCQSPTSKEVCTYHGTCTYKNKKKIDKRSCMCYAGFEGDKCEKEISNACDVDCGTGGDCINGECVCKKGFDGEEYDGKQGEARHEYDIERGNIVYITISFKQCIFAAAIIANQMYCFINIFRRSSHKVVAIALLRLLQMSVQGE</sequence>
<evidence type="ECO:0000313" key="4">
    <source>
        <dbReference type="EMBL" id="CEG44552.1"/>
    </source>
</evidence>
<feature type="compositionally biased region" description="Polar residues" evidence="2">
    <location>
        <begin position="114"/>
        <end position="126"/>
    </location>
</feature>
<feature type="disulfide bond" evidence="1">
    <location>
        <begin position="782"/>
        <end position="791"/>
    </location>
</feature>
<dbReference type="PROSITE" id="PS50026">
    <property type="entry name" value="EGF_3"/>
    <property type="match status" value="1"/>
</dbReference>
<feature type="compositionally biased region" description="Polar residues" evidence="2">
    <location>
        <begin position="398"/>
        <end position="408"/>
    </location>
</feature>
<dbReference type="GeneID" id="36395961"/>
<feature type="region of interest" description="Disordered" evidence="2">
    <location>
        <begin position="674"/>
        <end position="708"/>
    </location>
</feature>
<keyword evidence="5" id="KW-1185">Reference proteome</keyword>
<accession>A0A0P1AUC7</accession>
<dbReference type="EMBL" id="CCYD01001204">
    <property type="protein sequence ID" value="CEG44552.1"/>
    <property type="molecule type" value="Genomic_DNA"/>
</dbReference>
<proteinExistence type="predicted"/>
<keyword evidence="1" id="KW-0245">EGF-like domain</keyword>
<protein>
    <submittedName>
        <fullName evidence="4">Epidermal growth factor-like domain</fullName>
    </submittedName>
</protein>
<evidence type="ECO:0000256" key="1">
    <source>
        <dbReference type="PROSITE-ProRule" id="PRU00076"/>
    </source>
</evidence>
<evidence type="ECO:0000256" key="2">
    <source>
        <dbReference type="SAM" id="MobiDB-lite"/>
    </source>
</evidence>
<evidence type="ECO:0000259" key="3">
    <source>
        <dbReference type="PROSITE" id="PS50026"/>
    </source>
</evidence>
<dbReference type="InterPro" id="IPR000742">
    <property type="entry name" value="EGF"/>
</dbReference>
<feature type="compositionally biased region" description="Basic and acidic residues" evidence="2">
    <location>
        <begin position="133"/>
        <end position="143"/>
    </location>
</feature>
<feature type="compositionally biased region" description="Polar residues" evidence="2">
    <location>
        <begin position="346"/>
        <end position="359"/>
    </location>
</feature>
<feature type="compositionally biased region" description="Basic residues" evidence="2">
    <location>
        <begin position="412"/>
        <end position="427"/>
    </location>
</feature>
<feature type="compositionally biased region" description="Polar residues" evidence="2">
    <location>
        <begin position="87"/>
        <end position="106"/>
    </location>
</feature>